<reference evidence="4" key="1">
    <citation type="journal article" date="2019" name="Int. J. Syst. Evol. Microbiol.">
        <title>The Global Catalogue of Microorganisms (GCM) 10K type strain sequencing project: providing services to taxonomists for standard genome sequencing and annotation.</title>
        <authorList>
            <consortium name="The Broad Institute Genomics Platform"/>
            <consortium name="The Broad Institute Genome Sequencing Center for Infectious Disease"/>
            <person name="Wu L."/>
            <person name="Ma J."/>
        </authorList>
    </citation>
    <scope>NUCLEOTIDE SEQUENCE [LARGE SCALE GENOMIC DNA]</scope>
    <source>
        <strain evidence="4">CCM 8702</strain>
    </source>
</reference>
<gene>
    <name evidence="3" type="ORF">GCM10007362_46530</name>
</gene>
<feature type="transmembrane region" description="Helical" evidence="2">
    <location>
        <begin position="369"/>
        <end position="390"/>
    </location>
</feature>
<evidence type="ECO:0008006" key="5">
    <source>
        <dbReference type="Google" id="ProtNLM"/>
    </source>
</evidence>
<dbReference type="EMBL" id="BMDD01000007">
    <property type="protein sequence ID" value="GGH86532.1"/>
    <property type="molecule type" value="Genomic_DNA"/>
</dbReference>
<dbReference type="Proteomes" id="UP000605427">
    <property type="component" value="Unassembled WGS sequence"/>
</dbReference>
<keyword evidence="2" id="KW-0472">Membrane</keyword>
<feature type="transmembrane region" description="Helical" evidence="2">
    <location>
        <begin position="402"/>
        <end position="422"/>
    </location>
</feature>
<evidence type="ECO:0000256" key="2">
    <source>
        <dbReference type="SAM" id="Phobius"/>
    </source>
</evidence>
<feature type="transmembrane region" description="Helical" evidence="2">
    <location>
        <begin position="520"/>
        <end position="538"/>
    </location>
</feature>
<feature type="region of interest" description="Disordered" evidence="1">
    <location>
        <begin position="56"/>
        <end position="78"/>
    </location>
</feature>
<feature type="transmembrane region" description="Helical" evidence="2">
    <location>
        <begin position="225"/>
        <end position="245"/>
    </location>
</feature>
<keyword evidence="2" id="KW-0812">Transmembrane</keyword>
<proteinExistence type="predicted"/>
<sequence>MGEPRILRALDRIQPLFGRMGIDYPIMRRILALKLTLDRRRTTGVAALFRASKSGSMEFGSGRKGGSSLKPKETAEDTDGGLRRSLFFYGLYGAISSLFMLAGGTYFFQAGLILAVLLFIMMTAMLSDFSSVMLDVRDKPILHTKPVDARTLGMAKTLHILIYFTQFALALGIVPIAVGIVKNGPAFGLLLLLSFVLGGLLVAVFTAFVYLAVLKLFDGETLKDMINYVQIAMTLFMLIGYQVAIRAMDMSRISDEFHPGWWELAVPPLWYSAGFEWLLNGRGEPLYIIPALMGLIVPLIGAVIFFRFIPAFERSLEKLSGGTSGGGRKSTSRLNRLLANLLCRSKEERAFYVFASAMLAREREFKLKVYPSLGFSLAVPFIFLFSFATAGEGLSSIDYANGLAYLNLYSCAIMIPTLVLTLKFSGSFKGSWIYASAPIERLGSVYRATLKASFARLFFPLFMIEAVIFTVMFGIRIVPDLIVIAAVAASLLPLTLRITERELPFSLPFPTSDQSGGMKVLGVMLLLGAFAGIHYMVVTAVPVYGVWGLIAASIALNTWAWRDTLHTNK</sequence>
<accession>A0ABQ2A8W6</accession>
<evidence type="ECO:0000256" key="1">
    <source>
        <dbReference type="SAM" id="MobiDB-lite"/>
    </source>
</evidence>
<comment type="caution">
    <text evidence="3">The sequence shown here is derived from an EMBL/GenBank/DDBJ whole genome shotgun (WGS) entry which is preliminary data.</text>
</comment>
<protein>
    <recommendedName>
        <fullName evidence="5">ABC transporter permease</fullName>
    </recommendedName>
</protein>
<dbReference type="RefSeq" id="WP_172246316.1">
    <property type="nucleotide sequence ID" value="NZ_BMDD01000007.1"/>
</dbReference>
<name>A0ABQ2A8W6_9BACL</name>
<feature type="transmembrane region" description="Helical" evidence="2">
    <location>
        <begin position="187"/>
        <end position="213"/>
    </location>
</feature>
<evidence type="ECO:0000313" key="3">
    <source>
        <dbReference type="EMBL" id="GGH86532.1"/>
    </source>
</evidence>
<keyword evidence="2" id="KW-1133">Transmembrane helix</keyword>
<feature type="transmembrane region" description="Helical" evidence="2">
    <location>
        <begin position="544"/>
        <end position="561"/>
    </location>
</feature>
<feature type="transmembrane region" description="Helical" evidence="2">
    <location>
        <begin position="157"/>
        <end position="181"/>
    </location>
</feature>
<feature type="transmembrane region" description="Helical" evidence="2">
    <location>
        <begin position="113"/>
        <end position="136"/>
    </location>
</feature>
<feature type="transmembrane region" description="Helical" evidence="2">
    <location>
        <begin position="86"/>
        <end position="107"/>
    </location>
</feature>
<organism evidence="3 4">
    <name type="scientific">Saccharibacillus endophyticus</name>
    <dbReference type="NCBI Taxonomy" id="2060666"/>
    <lineage>
        <taxon>Bacteria</taxon>
        <taxon>Bacillati</taxon>
        <taxon>Bacillota</taxon>
        <taxon>Bacilli</taxon>
        <taxon>Bacillales</taxon>
        <taxon>Paenibacillaceae</taxon>
        <taxon>Saccharibacillus</taxon>
    </lineage>
</organism>
<feature type="transmembrane region" description="Helical" evidence="2">
    <location>
        <begin position="287"/>
        <end position="309"/>
    </location>
</feature>
<evidence type="ECO:0000313" key="4">
    <source>
        <dbReference type="Proteomes" id="UP000605427"/>
    </source>
</evidence>
<feature type="transmembrane region" description="Helical" evidence="2">
    <location>
        <begin position="457"/>
        <end position="475"/>
    </location>
</feature>
<keyword evidence="4" id="KW-1185">Reference proteome</keyword>